<dbReference type="Pfam" id="PF00098">
    <property type="entry name" value="zf-CCHC"/>
    <property type="match status" value="1"/>
</dbReference>
<proteinExistence type="predicted"/>
<dbReference type="PROSITE" id="PS50158">
    <property type="entry name" value="ZF_CCHC"/>
    <property type="match status" value="1"/>
</dbReference>
<evidence type="ECO:0000256" key="1">
    <source>
        <dbReference type="PROSITE-ProRule" id="PRU00047"/>
    </source>
</evidence>
<sequence length="118" mass="12879">MSGCNGTHGVRTRRGNDTNNNNPQANTGNNERNVANALLNLAQAFLDRYATHMVSTKERCLARFRAGLRSNIQGACFNCGQLDHQVRNCPYPNKLLVGKPSGSGKPRTGNDQIPWVLG</sequence>
<evidence type="ECO:0000259" key="3">
    <source>
        <dbReference type="PROSITE" id="PS50158"/>
    </source>
</evidence>
<feature type="region of interest" description="Disordered" evidence="2">
    <location>
        <begin position="1"/>
        <end position="33"/>
    </location>
</feature>
<keyword evidence="1" id="KW-0862">Zinc</keyword>
<feature type="domain" description="CCHC-type" evidence="3">
    <location>
        <begin position="76"/>
        <end position="90"/>
    </location>
</feature>
<accession>A0AA88UE61</accession>
<dbReference type="InterPro" id="IPR001878">
    <property type="entry name" value="Znf_CCHC"/>
</dbReference>
<feature type="compositionally biased region" description="Low complexity" evidence="2">
    <location>
        <begin position="17"/>
        <end position="33"/>
    </location>
</feature>
<dbReference type="SMART" id="SM00343">
    <property type="entry name" value="ZnF_C2HC"/>
    <property type="match status" value="1"/>
</dbReference>
<evidence type="ECO:0000313" key="4">
    <source>
        <dbReference type="EMBL" id="KAK2971882.1"/>
    </source>
</evidence>
<dbReference type="Gene3D" id="4.10.60.10">
    <property type="entry name" value="Zinc finger, CCHC-type"/>
    <property type="match status" value="1"/>
</dbReference>
<gene>
    <name evidence="4" type="ORF">RJ640_015402</name>
</gene>
<name>A0AA88UE61_9ASTE</name>
<dbReference type="GO" id="GO:0008270">
    <property type="term" value="F:zinc ion binding"/>
    <property type="evidence" value="ECO:0007669"/>
    <property type="project" value="UniProtKB-KW"/>
</dbReference>
<evidence type="ECO:0000256" key="2">
    <source>
        <dbReference type="SAM" id="MobiDB-lite"/>
    </source>
</evidence>
<keyword evidence="1" id="KW-0863">Zinc-finger</keyword>
<protein>
    <recommendedName>
        <fullName evidence="3">CCHC-type domain-containing protein</fullName>
    </recommendedName>
</protein>
<evidence type="ECO:0000313" key="5">
    <source>
        <dbReference type="Proteomes" id="UP001187471"/>
    </source>
</evidence>
<dbReference type="GO" id="GO:0003676">
    <property type="term" value="F:nucleic acid binding"/>
    <property type="evidence" value="ECO:0007669"/>
    <property type="project" value="InterPro"/>
</dbReference>
<dbReference type="Proteomes" id="UP001187471">
    <property type="component" value="Unassembled WGS sequence"/>
</dbReference>
<feature type="region of interest" description="Disordered" evidence="2">
    <location>
        <begin position="98"/>
        <end position="118"/>
    </location>
</feature>
<dbReference type="EMBL" id="JAVXUO010002548">
    <property type="protein sequence ID" value="KAK2971882.1"/>
    <property type="molecule type" value="Genomic_DNA"/>
</dbReference>
<comment type="caution">
    <text evidence="4">The sequence shown here is derived from an EMBL/GenBank/DDBJ whole genome shotgun (WGS) entry which is preliminary data.</text>
</comment>
<dbReference type="InterPro" id="IPR036875">
    <property type="entry name" value="Znf_CCHC_sf"/>
</dbReference>
<dbReference type="SUPFAM" id="SSF57756">
    <property type="entry name" value="Retrovirus zinc finger-like domains"/>
    <property type="match status" value="1"/>
</dbReference>
<reference evidence="4" key="1">
    <citation type="submission" date="2022-12" db="EMBL/GenBank/DDBJ databases">
        <title>Draft genome assemblies for two species of Escallonia (Escalloniales).</title>
        <authorList>
            <person name="Chanderbali A."/>
            <person name="Dervinis C."/>
            <person name="Anghel I."/>
            <person name="Soltis D."/>
            <person name="Soltis P."/>
            <person name="Zapata F."/>
        </authorList>
    </citation>
    <scope>NUCLEOTIDE SEQUENCE</scope>
    <source>
        <strain evidence="4">UCBG92.1500</strain>
        <tissue evidence="4">Leaf</tissue>
    </source>
</reference>
<organism evidence="4 5">
    <name type="scientific">Escallonia rubra</name>
    <dbReference type="NCBI Taxonomy" id="112253"/>
    <lineage>
        <taxon>Eukaryota</taxon>
        <taxon>Viridiplantae</taxon>
        <taxon>Streptophyta</taxon>
        <taxon>Embryophyta</taxon>
        <taxon>Tracheophyta</taxon>
        <taxon>Spermatophyta</taxon>
        <taxon>Magnoliopsida</taxon>
        <taxon>eudicotyledons</taxon>
        <taxon>Gunneridae</taxon>
        <taxon>Pentapetalae</taxon>
        <taxon>asterids</taxon>
        <taxon>campanulids</taxon>
        <taxon>Escalloniales</taxon>
        <taxon>Escalloniaceae</taxon>
        <taxon>Escallonia</taxon>
    </lineage>
</organism>
<keyword evidence="1" id="KW-0479">Metal-binding</keyword>
<keyword evidence="5" id="KW-1185">Reference proteome</keyword>
<dbReference type="AlphaFoldDB" id="A0AA88UE61"/>